<evidence type="ECO:0000313" key="5">
    <source>
        <dbReference type="Proteomes" id="UP000663852"/>
    </source>
</evidence>
<dbReference type="SMART" id="SM01052">
    <property type="entry name" value="CAP_GLY"/>
    <property type="match status" value="1"/>
</dbReference>
<evidence type="ECO:0000256" key="2">
    <source>
        <dbReference type="SAM" id="MobiDB-lite"/>
    </source>
</evidence>
<feature type="coiled-coil region" evidence="1">
    <location>
        <begin position="684"/>
        <end position="711"/>
    </location>
</feature>
<feature type="compositionally biased region" description="Polar residues" evidence="2">
    <location>
        <begin position="369"/>
        <end position="386"/>
    </location>
</feature>
<dbReference type="InterPro" id="IPR000938">
    <property type="entry name" value="CAP-Gly_domain"/>
</dbReference>
<evidence type="ECO:0000256" key="1">
    <source>
        <dbReference type="SAM" id="Coils"/>
    </source>
</evidence>
<feature type="compositionally biased region" description="Low complexity" evidence="2">
    <location>
        <begin position="443"/>
        <end position="456"/>
    </location>
</feature>
<feature type="region of interest" description="Disordered" evidence="2">
    <location>
        <begin position="418"/>
        <end position="437"/>
    </location>
</feature>
<protein>
    <recommendedName>
        <fullName evidence="3">CAP-Gly domain-containing protein</fullName>
    </recommendedName>
</protein>
<keyword evidence="1" id="KW-0175">Coiled coil</keyword>
<proteinExistence type="predicted"/>
<sequence length="772" mass="87666">MSTSATTERKSFLPLRLRSTTVAGSSNIPTATRSITPVTIFMPSGVENESKLSFSVGERVLVNGLKIGTLRYAGTVKFASGLFYGVELDEPEGKHDGQVNDFRYFQCQANHGVFVPYDKVVLAARERTLSTYRTNSRLKPPTVTRTMTVSTSTRTKFERNTIKPPSVHAQLPDIIPSPIPVTQPITIIRPIIDPIVTDDHDIMTPTEQPRLIGRPILQAQPMAIDEPVEPLEADFTDSVSLILHQLQQEEKPSFRHPRASLTISEGSTNDDDDADTTDDCDNESIAESSISERMQIIGRALSIEDSSKCVQTDLSFDINDNTFTVINNLSDFNANKSAIDRPKVTTLNKRLSIPTSVSIVKSESGRKASVTSLNTSTASTRRTSLIPSKKESPSMTRQNSINSIASISSQSKFNQSFSSSTSIEDNHTETTFTARKSSKMTFKSSSTSISKVSNSTNHDSDKNPNLSQQLFTQKAILRLREENKDHMKKQYQQLLHKFDILCVLSQYYLSQNDEIRQHYDRELAKARKANDQLKISIELLQTSHKDKLVTLEKHHRHETDLLKENHEKQTMEYQQNLDEASNKNMELDTRCKFLQEQVDRFVDEMEKSEHADPLSRRVEILEKDRASLQTVLEIRNQELTQLRSKINEQVLQREDQLALQKRIDMAENRNQDLVCLLRNWQLNEKAVAVERDQLKEQLAQLERDYRQLTFENETLIYRLRGRPFCATHSDSTNLNLTAPIQPMRDRTHSLSSLMANTSKITCRPRSLSLNHI</sequence>
<comment type="caution">
    <text evidence="4">The sequence shown here is derived from an EMBL/GenBank/DDBJ whole genome shotgun (WGS) entry which is preliminary data.</text>
</comment>
<evidence type="ECO:0000313" key="4">
    <source>
        <dbReference type="EMBL" id="CAF1071574.1"/>
    </source>
</evidence>
<accession>A0A814LYP9</accession>
<gene>
    <name evidence="4" type="ORF">EDS130_LOCUS18470</name>
</gene>
<evidence type="ECO:0000259" key="3">
    <source>
        <dbReference type="PROSITE" id="PS50245"/>
    </source>
</evidence>
<dbReference type="AlphaFoldDB" id="A0A814LYP9"/>
<feature type="region of interest" description="Disordered" evidence="2">
    <location>
        <begin position="248"/>
        <end position="280"/>
    </location>
</feature>
<dbReference type="InterPro" id="IPR036859">
    <property type="entry name" value="CAP-Gly_dom_sf"/>
</dbReference>
<dbReference type="PROSITE" id="PS50245">
    <property type="entry name" value="CAP_GLY_2"/>
    <property type="match status" value="1"/>
</dbReference>
<reference evidence="4" key="1">
    <citation type="submission" date="2021-02" db="EMBL/GenBank/DDBJ databases">
        <authorList>
            <person name="Nowell W R."/>
        </authorList>
    </citation>
    <scope>NUCLEOTIDE SEQUENCE</scope>
</reference>
<feature type="region of interest" description="Disordered" evidence="2">
    <location>
        <begin position="443"/>
        <end position="468"/>
    </location>
</feature>
<dbReference type="PANTHER" id="PTHR18916">
    <property type="entry name" value="DYNACTIN 1-RELATED MICROTUBULE-BINDING"/>
    <property type="match status" value="1"/>
</dbReference>
<dbReference type="EMBL" id="CAJNOJ010000086">
    <property type="protein sequence ID" value="CAF1071574.1"/>
    <property type="molecule type" value="Genomic_DNA"/>
</dbReference>
<name>A0A814LYP9_ADIRI</name>
<dbReference type="Pfam" id="PF01302">
    <property type="entry name" value="CAP_GLY"/>
    <property type="match status" value="1"/>
</dbReference>
<feature type="region of interest" description="Disordered" evidence="2">
    <location>
        <begin position="363"/>
        <end position="398"/>
    </location>
</feature>
<feature type="coiled-coil region" evidence="1">
    <location>
        <begin position="516"/>
        <end position="611"/>
    </location>
</feature>
<dbReference type="Proteomes" id="UP000663852">
    <property type="component" value="Unassembled WGS sequence"/>
</dbReference>
<feature type="domain" description="CAP-Gly" evidence="3">
    <location>
        <begin position="74"/>
        <end position="116"/>
    </location>
</feature>
<dbReference type="SUPFAM" id="SSF74924">
    <property type="entry name" value="Cap-Gly domain"/>
    <property type="match status" value="1"/>
</dbReference>
<dbReference type="PANTHER" id="PTHR18916:SF93">
    <property type="entry name" value="RESTIN HOMOLOG"/>
    <property type="match status" value="1"/>
</dbReference>
<dbReference type="OrthoDB" id="2130750at2759"/>
<dbReference type="Gene3D" id="2.30.30.190">
    <property type="entry name" value="CAP Gly-rich-like domain"/>
    <property type="match status" value="1"/>
</dbReference>
<feature type="compositionally biased region" description="Acidic residues" evidence="2">
    <location>
        <begin position="268"/>
        <end position="280"/>
    </location>
</feature>
<organism evidence="4 5">
    <name type="scientific">Adineta ricciae</name>
    <name type="common">Rotifer</name>
    <dbReference type="NCBI Taxonomy" id="249248"/>
    <lineage>
        <taxon>Eukaryota</taxon>
        <taxon>Metazoa</taxon>
        <taxon>Spiralia</taxon>
        <taxon>Gnathifera</taxon>
        <taxon>Rotifera</taxon>
        <taxon>Eurotatoria</taxon>
        <taxon>Bdelloidea</taxon>
        <taxon>Adinetida</taxon>
        <taxon>Adinetidae</taxon>
        <taxon>Adineta</taxon>
    </lineage>
</organism>